<accession>A0ACC2KEC6</accession>
<name>A0ACC2KEC6_PERAE</name>
<evidence type="ECO:0000313" key="2">
    <source>
        <dbReference type="Proteomes" id="UP001234297"/>
    </source>
</evidence>
<gene>
    <name evidence="1" type="ORF">MRB53_028008</name>
</gene>
<dbReference type="Proteomes" id="UP001234297">
    <property type="component" value="Chromosome 9"/>
</dbReference>
<comment type="caution">
    <text evidence="1">The sequence shown here is derived from an EMBL/GenBank/DDBJ whole genome shotgun (WGS) entry which is preliminary data.</text>
</comment>
<organism evidence="1 2">
    <name type="scientific">Persea americana</name>
    <name type="common">Avocado</name>
    <dbReference type="NCBI Taxonomy" id="3435"/>
    <lineage>
        <taxon>Eukaryota</taxon>
        <taxon>Viridiplantae</taxon>
        <taxon>Streptophyta</taxon>
        <taxon>Embryophyta</taxon>
        <taxon>Tracheophyta</taxon>
        <taxon>Spermatophyta</taxon>
        <taxon>Magnoliopsida</taxon>
        <taxon>Magnoliidae</taxon>
        <taxon>Laurales</taxon>
        <taxon>Lauraceae</taxon>
        <taxon>Persea</taxon>
    </lineage>
</organism>
<reference evidence="1 2" key="1">
    <citation type="journal article" date="2022" name="Hortic Res">
        <title>A haplotype resolved chromosomal level avocado genome allows analysis of novel avocado genes.</title>
        <authorList>
            <person name="Nath O."/>
            <person name="Fletcher S.J."/>
            <person name="Hayward A."/>
            <person name="Shaw L.M."/>
            <person name="Masouleh A.K."/>
            <person name="Furtado A."/>
            <person name="Henry R.J."/>
            <person name="Mitter N."/>
        </authorList>
    </citation>
    <scope>NUCLEOTIDE SEQUENCE [LARGE SCALE GENOMIC DNA]</scope>
    <source>
        <strain evidence="2">cv. Hass</strain>
    </source>
</reference>
<sequence length="254" mass="28936">MALLSFSRQLSVLEPSGRIAQWPRTMALLSSSQQLSVLEPGGLWREINELLLRRRLSRARTNYVANEGGGYVNVLDYRNYKYDDGSSFLCFCRNACEHLRDHDCSLSFEDINIGLNNIWPDSSFWPSKGQLLLHSITTSKASLILCRGPRTCDPTNSFKTCAIPKPISGFRRTCPAQLSWVRREAFTHVLGSENPSLTNKKRNHGDFRVRAFSEEQTAFVVKPWNAMKKDAGELDLKFLLRVLVLIVSKPLKWE</sequence>
<protein>
    <submittedName>
        <fullName evidence="1">Uncharacterized protein</fullName>
    </submittedName>
</protein>
<dbReference type="EMBL" id="CM056817">
    <property type="protein sequence ID" value="KAJ8619479.1"/>
    <property type="molecule type" value="Genomic_DNA"/>
</dbReference>
<evidence type="ECO:0000313" key="1">
    <source>
        <dbReference type="EMBL" id="KAJ8619479.1"/>
    </source>
</evidence>
<proteinExistence type="predicted"/>
<keyword evidence="2" id="KW-1185">Reference proteome</keyword>